<dbReference type="NCBIfam" id="TIGR02435">
    <property type="entry name" value="CobG"/>
    <property type="match status" value="1"/>
</dbReference>
<keyword evidence="7" id="KW-0411">Iron-sulfur</keyword>
<evidence type="ECO:0000313" key="11">
    <source>
        <dbReference type="Proteomes" id="UP000753908"/>
    </source>
</evidence>
<dbReference type="SUPFAM" id="SSF55124">
    <property type="entry name" value="Nitrite/Sulfite reductase N-terminal domain-like"/>
    <property type="match status" value="2"/>
</dbReference>
<dbReference type="PRINTS" id="PR00397">
    <property type="entry name" value="SIROHAEM"/>
</dbReference>
<organism evidence="10 11">
    <name type="scientific">Symplocastrum torsivum CPER-KK1</name>
    <dbReference type="NCBI Taxonomy" id="450513"/>
    <lineage>
        <taxon>Bacteria</taxon>
        <taxon>Bacillati</taxon>
        <taxon>Cyanobacteriota</taxon>
        <taxon>Cyanophyceae</taxon>
        <taxon>Oscillatoriophycideae</taxon>
        <taxon>Oscillatoriales</taxon>
        <taxon>Microcoleaceae</taxon>
        <taxon>Symplocastrum</taxon>
    </lineage>
</organism>
<dbReference type="InterPro" id="IPR012798">
    <property type="entry name" value="Cbl_synth_CobG-like"/>
</dbReference>
<evidence type="ECO:0000256" key="7">
    <source>
        <dbReference type="ARBA" id="ARBA00023014"/>
    </source>
</evidence>
<dbReference type="Gene3D" id="3.90.480.20">
    <property type="match status" value="1"/>
</dbReference>
<dbReference type="PANTHER" id="PTHR32439:SF0">
    <property type="entry name" value="FERREDOXIN--NITRITE REDUCTASE, CHLOROPLASTIC"/>
    <property type="match status" value="1"/>
</dbReference>
<keyword evidence="5 10" id="KW-0560">Oxidoreductase</keyword>
<feature type="domain" description="Nitrite/Sulfite reductase ferredoxin-like" evidence="9">
    <location>
        <begin position="314"/>
        <end position="376"/>
    </location>
</feature>
<dbReference type="InterPro" id="IPR045854">
    <property type="entry name" value="NO2/SO3_Rdtase_4Fe4S_sf"/>
</dbReference>
<proteinExistence type="inferred from homology"/>
<evidence type="ECO:0000256" key="1">
    <source>
        <dbReference type="ARBA" id="ARBA00010429"/>
    </source>
</evidence>
<reference evidence="10" key="1">
    <citation type="submission" date="2021-05" db="EMBL/GenBank/DDBJ databases">
        <authorList>
            <person name="Pietrasiak N."/>
            <person name="Ward R."/>
            <person name="Stajich J.E."/>
            <person name="Kurbessoian T."/>
        </authorList>
    </citation>
    <scope>NUCLEOTIDE SEQUENCE</scope>
    <source>
        <strain evidence="10">CPER-KK1</strain>
    </source>
</reference>
<comment type="caution">
    <text evidence="10">The sequence shown here is derived from an EMBL/GenBank/DDBJ whole genome shotgun (WGS) entry which is preliminary data.</text>
</comment>
<evidence type="ECO:0000256" key="5">
    <source>
        <dbReference type="ARBA" id="ARBA00023002"/>
    </source>
</evidence>
<feature type="domain" description="Nitrite/sulphite reductase 4Fe-4S" evidence="8">
    <location>
        <begin position="392"/>
        <end position="485"/>
    </location>
</feature>
<feature type="domain" description="Nitrite/sulphite reductase 4Fe-4S" evidence="8">
    <location>
        <begin position="134"/>
        <end position="292"/>
    </location>
</feature>
<dbReference type="InterPro" id="IPR006067">
    <property type="entry name" value="NO2/SO3_Rdtase_4Fe4S_dom"/>
</dbReference>
<dbReference type="EMBL" id="JAHHIF010000020">
    <property type="protein sequence ID" value="MBW4546039.1"/>
    <property type="molecule type" value="Genomic_DNA"/>
</dbReference>
<evidence type="ECO:0000259" key="8">
    <source>
        <dbReference type="Pfam" id="PF01077"/>
    </source>
</evidence>
<sequence length="517" mass="57077">MTSAATPAASLNKFEKLKAQKDGLAVKAQLDQFAQLGWEAVDETDRDHRLKWVGVFFRPVTPGKFMLRMRLPNGILTTAQMRVLAEVVQRYGDDGSADITTRQNLQLRGIRLEDIPDIFHRFQSVGLTCVQSGMDNVRNITGSPVAGIDADELFDTRELVQQVQDMITNCGEGNSEFTNLPRKFNIAIAGGRDNCVHAEINDLAFVPAYKYGVLGFNVIVGGFFSAKRCDAAIPLNAWVAPDTVVALSRAVLEVYRDHGLRANRQKARLMWLIDEWGIEKFRAVVEEQLGHTLQTAAEKDEIDWEKRDHIGVFPQKQPGLNYVGLHIPVGRLYAEDMFDLARIAEVYGSGEVRLTIEQNVIIPNVPDSRLDTLLAEPVLERFSINPDPLTQALVSCTGSQFCNFALIETKNRALALIKALEAELSLPRPVRIHWTGCPNSCGQPQVADIGLMGTKVRKNGQAAEGVDLYMGGKVGKDAQLGSCVQKGIACEDLKPLLRDLLIEQFGAKPRQEAAVSS</sequence>
<dbReference type="SUPFAM" id="SSF56014">
    <property type="entry name" value="Nitrite and sulphite reductase 4Fe-4S domain-like"/>
    <property type="match status" value="2"/>
</dbReference>
<gene>
    <name evidence="10" type="ORF">KME25_16560</name>
</gene>
<evidence type="ECO:0000259" key="9">
    <source>
        <dbReference type="Pfam" id="PF03460"/>
    </source>
</evidence>
<accession>A0A951PND5</accession>
<keyword evidence="6" id="KW-0408">Iron</keyword>
<dbReference type="GO" id="GO:0020037">
    <property type="term" value="F:heme binding"/>
    <property type="evidence" value="ECO:0007669"/>
    <property type="project" value="InterPro"/>
</dbReference>
<dbReference type="NCBIfam" id="NF007125">
    <property type="entry name" value="PRK09566.1"/>
    <property type="match status" value="1"/>
</dbReference>
<evidence type="ECO:0000313" key="10">
    <source>
        <dbReference type="EMBL" id="MBW4546039.1"/>
    </source>
</evidence>
<evidence type="ECO:0000256" key="6">
    <source>
        <dbReference type="ARBA" id="ARBA00023004"/>
    </source>
</evidence>
<keyword evidence="2" id="KW-0004">4Fe-4S</keyword>
<dbReference type="InterPro" id="IPR006066">
    <property type="entry name" value="NO2/SO3_Rdtase_FeS/sirohaem_BS"/>
</dbReference>
<name>A0A951PND5_9CYAN</name>
<dbReference type="Pfam" id="PF03460">
    <property type="entry name" value="NIR_SIR_ferr"/>
    <property type="match status" value="2"/>
</dbReference>
<keyword evidence="4" id="KW-0479">Metal-binding</keyword>
<feature type="domain" description="Nitrite/Sulfite reductase ferredoxin-like" evidence="9">
    <location>
        <begin position="63"/>
        <end position="124"/>
    </location>
</feature>
<dbReference type="GO" id="GO:0046872">
    <property type="term" value="F:metal ion binding"/>
    <property type="evidence" value="ECO:0007669"/>
    <property type="project" value="UniProtKB-KW"/>
</dbReference>
<evidence type="ECO:0000256" key="4">
    <source>
        <dbReference type="ARBA" id="ARBA00022723"/>
    </source>
</evidence>
<dbReference type="Pfam" id="PF01077">
    <property type="entry name" value="NIR_SIR"/>
    <property type="match status" value="2"/>
</dbReference>
<evidence type="ECO:0000256" key="2">
    <source>
        <dbReference type="ARBA" id="ARBA00022485"/>
    </source>
</evidence>
<dbReference type="GO" id="GO:0048307">
    <property type="term" value="F:ferredoxin-nitrite reductase activity"/>
    <property type="evidence" value="ECO:0007669"/>
    <property type="project" value="UniProtKB-EC"/>
</dbReference>
<reference evidence="10" key="2">
    <citation type="journal article" date="2022" name="Microbiol. Resour. Announc.">
        <title>Metagenome Sequencing to Explore Phylogenomics of Terrestrial Cyanobacteria.</title>
        <authorList>
            <person name="Ward R.D."/>
            <person name="Stajich J.E."/>
            <person name="Johansen J.R."/>
            <person name="Huntemann M."/>
            <person name="Clum A."/>
            <person name="Foster B."/>
            <person name="Foster B."/>
            <person name="Roux S."/>
            <person name="Palaniappan K."/>
            <person name="Varghese N."/>
            <person name="Mukherjee S."/>
            <person name="Reddy T.B.K."/>
            <person name="Daum C."/>
            <person name="Copeland A."/>
            <person name="Chen I.A."/>
            <person name="Ivanova N.N."/>
            <person name="Kyrpides N.C."/>
            <person name="Shapiro N."/>
            <person name="Eloe-Fadrosh E.A."/>
            <person name="Pietrasiak N."/>
        </authorList>
    </citation>
    <scope>NUCLEOTIDE SEQUENCE</scope>
    <source>
        <strain evidence="10">CPER-KK1</strain>
    </source>
</reference>
<dbReference type="Gene3D" id="3.30.413.10">
    <property type="entry name" value="Sulfite Reductase Hemoprotein, domain 1"/>
    <property type="match status" value="2"/>
</dbReference>
<keyword evidence="3" id="KW-0349">Heme</keyword>
<protein>
    <submittedName>
        <fullName evidence="10">Ferredoxin--nitrite reductase</fullName>
        <ecNumber evidence="10">1.7.7.1</ecNumber>
    </submittedName>
</protein>
<dbReference type="AlphaFoldDB" id="A0A951PND5"/>
<dbReference type="Proteomes" id="UP000753908">
    <property type="component" value="Unassembled WGS sequence"/>
</dbReference>
<dbReference type="PROSITE" id="PS00365">
    <property type="entry name" value="NIR_SIR"/>
    <property type="match status" value="1"/>
</dbReference>
<evidence type="ECO:0000256" key="3">
    <source>
        <dbReference type="ARBA" id="ARBA00022617"/>
    </source>
</evidence>
<dbReference type="EC" id="1.7.7.1" evidence="10"/>
<dbReference type="InterPro" id="IPR036136">
    <property type="entry name" value="Nit/Sulf_reduc_fer-like_dom_sf"/>
</dbReference>
<dbReference type="InterPro" id="IPR051329">
    <property type="entry name" value="NIR_SIR_4Fe-4S"/>
</dbReference>
<dbReference type="GO" id="GO:0051539">
    <property type="term" value="F:4 iron, 4 sulfur cluster binding"/>
    <property type="evidence" value="ECO:0007669"/>
    <property type="project" value="UniProtKB-KW"/>
</dbReference>
<dbReference type="InterPro" id="IPR005117">
    <property type="entry name" value="NiRdtase/SiRdtase_haem-b_fer"/>
</dbReference>
<comment type="similarity">
    <text evidence="1">Belongs to the nitrite and sulfite reductase 4Fe-4S domain family.</text>
</comment>
<dbReference type="PANTHER" id="PTHR32439">
    <property type="entry name" value="FERREDOXIN--NITRITE REDUCTASE, CHLOROPLASTIC"/>
    <property type="match status" value="1"/>
</dbReference>